<dbReference type="PROSITE" id="PS50893">
    <property type="entry name" value="ABC_TRANSPORTER_2"/>
    <property type="match status" value="1"/>
</dbReference>
<dbReference type="CDD" id="cd18582">
    <property type="entry name" value="ABC_6TM_ATM1_ABCB7"/>
    <property type="match status" value="1"/>
</dbReference>
<dbReference type="EMBL" id="LAXJ01000010">
    <property type="protein sequence ID" value="KRS12371.1"/>
    <property type="molecule type" value="Genomic_DNA"/>
</dbReference>
<dbReference type="Pfam" id="PF00664">
    <property type="entry name" value="ABC_membrane"/>
    <property type="match status" value="1"/>
</dbReference>
<comment type="subcellular location">
    <subcellularLocation>
        <location evidence="1">Cell membrane</location>
        <topology evidence="1">Multi-pass membrane protein</topology>
    </subcellularLocation>
</comment>
<evidence type="ECO:0000256" key="1">
    <source>
        <dbReference type="ARBA" id="ARBA00004651"/>
    </source>
</evidence>
<dbReference type="SUPFAM" id="SSF90123">
    <property type="entry name" value="ABC transporter transmembrane region"/>
    <property type="match status" value="1"/>
</dbReference>
<dbReference type="Proteomes" id="UP000051295">
    <property type="component" value="Unassembled WGS sequence"/>
</dbReference>
<dbReference type="SUPFAM" id="SSF52540">
    <property type="entry name" value="P-loop containing nucleoside triphosphate hydrolases"/>
    <property type="match status" value="1"/>
</dbReference>
<dbReference type="FunFam" id="3.40.50.300:FF:000186">
    <property type="entry name" value="ATP-binding cassette sub-family B member 7, mitochondrial"/>
    <property type="match status" value="1"/>
</dbReference>
<dbReference type="PATRIC" id="fig|1641875.4.peg.212"/>
<dbReference type="SMART" id="SM00382">
    <property type="entry name" value="AAA"/>
    <property type="match status" value="1"/>
</dbReference>
<evidence type="ECO:0000256" key="6">
    <source>
        <dbReference type="ARBA" id="ARBA00022989"/>
    </source>
</evidence>
<evidence type="ECO:0000259" key="9">
    <source>
        <dbReference type="PROSITE" id="PS50893"/>
    </source>
</evidence>
<evidence type="ECO:0000313" key="12">
    <source>
        <dbReference type="Proteomes" id="UP000051295"/>
    </source>
</evidence>
<evidence type="ECO:0000259" key="10">
    <source>
        <dbReference type="PROSITE" id="PS50929"/>
    </source>
</evidence>
<feature type="transmembrane region" description="Helical" evidence="8">
    <location>
        <begin position="267"/>
        <end position="290"/>
    </location>
</feature>
<dbReference type="PROSITE" id="PS00211">
    <property type="entry name" value="ABC_TRANSPORTER_1"/>
    <property type="match status" value="1"/>
</dbReference>
<dbReference type="GO" id="GO:0005886">
    <property type="term" value="C:plasma membrane"/>
    <property type="evidence" value="ECO:0007669"/>
    <property type="project" value="UniProtKB-SubCell"/>
</dbReference>
<dbReference type="RefSeq" id="WP_057793642.1">
    <property type="nucleotide sequence ID" value="NZ_LAXJ01000010.1"/>
</dbReference>
<evidence type="ECO:0000256" key="4">
    <source>
        <dbReference type="ARBA" id="ARBA00022741"/>
    </source>
</evidence>
<dbReference type="InterPro" id="IPR003593">
    <property type="entry name" value="AAA+_ATPase"/>
</dbReference>
<dbReference type="OrthoDB" id="9808328at2"/>
<dbReference type="PROSITE" id="PS50929">
    <property type="entry name" value="ABC_TM1F"/>
    <property type="match status" value="1"/>
</dbReference>
<dbReference type="InterPro" id="IPR036640">
    <property type="entry name" value="ABC1_TM_sf"/>
</dbReference>
<sequence>MRRRPTTATEMPDNALQVIRRVAPYLWPEGQTWAKRKVVLAMIALVLAKVVAVGTPFFYKAAVDQLAGEGREAAWMLGAGAIGLTVAYGMARLMNVGFQQLRDAIFAPVAQRGLRRLALETFQHIHQMSMRFHMTRKTGGLSRIIERGVKSVEFLLRFLLFSIGPLILELLMIGAVLWTLFDWSYLAVVMAVIAAYTIFTFKVTEWRVKLRRRMNDQDTDANQKAIDSLLNFETVKYFGAEGREAARYDRAMEGYESAALQTSYSLAFLNVGQSFLITGGLVAVMVMAAVGVQSGDLTVGDFVMVNAYMIQITMPLNFLGTVYREIRQSLVDMAHMFDLLEQRPDVTDDPDAKDLKVDGGSVRFRDVSFGYDPERPILHGVSLDVAAGETVALVGPSGSGKSTIGRLLFRFYDVSGGALEIDGQDVRSVTQKSLHGAIGVVPQDTVLFNDTIGYNIAYGRDGATQADIEAAAQAAQIHAFIEGLPEGYDTQVGERGLKLSGGEKQRVGIARTLLKDPPILLLDEATSALDTETERDIQDALRRAGEGRTVITIAHRLSTVADADRIVVLEDGRIVEEGTHAELLAREGRYAGLWARQASERERAA</sequence>
<organism evidence="11 12">
    <name type="scientific">Roseovarius atlanticus</name>
    <dbReference type="NCBI Taxonomy" id="1641875"/>
    <lineage>
        <taxon>Bacteria</taxon>
        <taxon>Pseudomonadati</taxon>
        <taxon>Pseudomonadota</taxon>
        <taxon>Alphaproteobacteria</taxon>
        <taxon>Rhodobacterales</taxon>
        <taxon>Roseobacteraceae</taxon>
        <taxon>Roseovarius</taxon>
    </lineage>
</organism>
<dbReference type="GO" id="GO:0006879">
    <property type="term" value="P:intracellular iron ion homeostasis"/>
    <property type="evidence" value="ECO:0007669"/>
    <property type="project" value="TreeGrafter"/>
</dbReference>
<keyword evidence="12" id="KW-1185">Reference proteome</keyword>
<dbReference type="InterPro" id="IPR017871">
    <property type="entry name" value="ABC_transporter-like_CS"/>
</dbReference>
<dbReference type="InterPro" id="IPR027417">
    <property type="entry name" value="P-loop_NTPase"/>
</dbReference>
<dbReference type="GO" id="GO:0016887">
    <property type="term" value="F:ATP hydrolysis activity"/>
    <property type="evidence" value="ECO:0007669"/>
    <property type="project" value="InterPro"/>
</dbReference>
<evidence type="ECO:0000256" key="5">
    <source>
        <dbReference type="ARBA" id="ARBA00022840"/>
    </source>
</evidence>
<dbReference type="GO" id="GO:0005524">
    <property type="term" value="F:ATP binding"/>
    <property type="evidence" value="ECO:0007669"/>
    <property type="project" value="UniProtKB-KW"/>
</dbReference>
<dbReference type="InterPro" id="IPR003439">
    <property type="entry name" value="ABC_transporter-like_ATP-bd"/>
</dbReference>
<dbReference type="PANTHER" id="PTHR24221:SF402">
    <property type="entry name" value="IRON-SULFUR CLUSTERS TRANSPORTER ABCB7, MITOCHONDRIAL"/>
    <property type="match status" value="1"/>
</dbReference>
<accession>A0A0T5NTV7</accession>
<evidence type="ECO:0000313" key="11">
    <source>
        <dbReference type="EMBL" id="KRS12371.1"/>
    </source>
</evidence>
<dbReference type="InterPro" id="IPR039421">
    <property type="entry name" value="Type_1_exporter"/>
</dbReference>
<proteinExistence type="predicted"/>
<feature type="domain" description="ABC transporter" evidence="9">
    <location>
        <begin position="362"/>
        <end position="596"/>
    </location>
</feature>
<name>A0A0T5NTV7_9RHOB</name>
<gene>
    <name evidence="11" type="ORF">XM53_12110</name>
</gene>
<dbReference type="STRING" id="1641875.XM53_12110"/>
<dbReference type="Gene3D" id="1.20.1560.10">
    <property type="entry name" value="ABC transporter type 1, transmembrane domain"/>
    <property type="match status" value="1"/>
</dbReference>
<dbReference type="Gene3D" id="3.40.50.300">
    <property type="entry name" value="P-loop containing nucleotide triphosphate hydrolases"/>
    <property type="match status" value="1"/>
</dbReference>
<feature type="domain" description="ABC transmembrane type-1" evidence="10">
    <location>
        <begin position="39"/>
        <end position="328"/>
    </location>
</feature>
<dbReference type="PANTHER" id="PTHR24221">
    <property type="entry name" value="ATP-BINDING CASSETTE SUB-FAMILY B"/>
    <property type="match status" value="1"/>
</dbReference>
<evidence type="ECO:0000256" key="8">
    <source>
        <dbReference type="SAM" id="Phobius"/>
    </source>
</evidence>
<feature type="transmembrane region" description="Helical" evidence="8">
    <location>
        <begin position="302"/>
        <end position="323"/>
    </location>
</feature>
<feature type="transmembrane region" description="Helical" evidence="8">
    <location>
        <begin position="73"/>
        <end position="91"/>
    </location>
</feature>
<keyword evidence="2" id="KW-0813">Transport</keyword>
<keyword evidence="7 8" id="KW-0472">Membrane</keyword>
<keyword evidence="6 8" id="KW-1133">Transmembrane helix</keyword>
<evidence type="ECO:0000256" key="2">
    <source>
        <dbReference type="ARBA" id="ARBA00022448"/>
    </source>
</evidence>
<evidence type="ECO:0000256" key="3">
    <source>
        <dbReference type="ARBA" id="ARBA00022692"/>
    </source>
</evidence>
<feature type="transmembrane region" description="Helical" evidence="8">
    <location>
        <begin position="38"/>
        <end position="61"/>
    </location>
</feature>
<evidence type="ECO:0000256" key="7">
    <source>
        <dbReference type="ARBA" id="ARBA00023136"/>
    </source>
</evidence>
<feature type="transmembrane region" description="Helical" evidence="8">
    <location>
        <begin position="183"/>
        <end position="204"/>
    </location>
</feature>
<dbReference type="InterPro" id="IPR011527">
    <property type="entry name" value="ABC1_TM_dom"/>
</dbReference>
<reference evidence="11 12" key="1">
    <citation type="submission" date="2015-04" db="EMBL/GenBank/DDBJ databases">
        <title>The draft genome sequence of Roseovarius sp.R12b.</title>
        <authorList>
            <person name="Li G."/>
            <person name="Lai Q."/>
            <person name="Shao Z."/>
            <person name="Yan P."/>
        </authorList>
    </citation>
    <scope>NUCLEOTIDE SEQUENCE [LARGE SCALE GENOMIC DNA]</scope>
    <source>
        <strain evidence="11 12">R12B</strain>
    </source>
</reference>
<comment type="caution">
    <text evidence="11">The sequence shown here is derived from an EMBL/GenBank/DDBJ whole genome shotgun (WGS) entry which is preliminary data.</text>
</comment>
<keyword evidence="5" id="KW-0067">ATP-binding</keyword>
<dbReference type="GO" id="GO:0140359">
    <property type="term" value="F:ABC-type transporter activity"/>
    <property type="evidence" value="ECO:0007669"/>
    <property type="project" value="InterPro"/>
</dbReference>
<dbReference type="AlphaFoldDB" id="A0A0T5NTV7"/>
<protein>
    <submittedName>
        <fullName evidence="11">Metal ABC transporter permease</fullName>
    </submittedName>
</protein>
<keyword evidence="4" id="KW-0547">Nucleotide-binding</keyword>
<keyword evidence="3 8" id="KW-0812">Transmembrane</keyword>
<feature type="transmembrane region" description="Helical" evidence="8">
    <location>
        <begin position="154"/>
        <end position="177"/>
    </location>
</feature>
<dbReference type="Pfam" id="PF00005">
    <property type="entry name" value="ABC_tran"/>
    <property type="match status" value="1"/>
</dbReference>